<name>X1T6A9_9ZZZZ</name>
<dbReference type="AlphaFoldDB" id="X1T6A9"/>
<comment type="caution">
    <text evidence="1">The sequence shown here is derived from an EMBL/GenBank/DDBJ whole genome shotgun (WGS) entry which is preliminary data.</text>
</comment>
<organism evidence="1">
    <name type="scientific">marine sediment metagenome</name>
    <dbReference type="NCBI Taxonomy" id="412755"/>
    <lineage>
        <taxon>unclassified sequences</taxon>
        <taxon>metagenomes</taxon>
        <taxon>ecological metagenomes</taxon>
    </lineage>
</organism>
<dbReference type="EMBL" id="BARW01005116">
    <property type="protein sequence ID" value="GAI75529.1"/>
    <property type="molecule type" value="Genomic_DNA"/>
</dbReference>
<proteinExistence type="predicted"/>
<accession>X1T6A9</accession>
<protein>
    <submittedName>
        <fullName evidence="1">Uncharacterized protein</fullName>
    </submittedName>
</protein>
<sequence length="33" mass="3989">FAKTLIGKVGKYPFRLKEKIGNFFYYTLKFEKL</sequence>
<evidence type="ECO:0000313" key="1">
    <source>
        <dbReference type="EMBL" id="GAI75529.1"/>
    </source>
</evidence>
<gene>
    <name evidence="1" type="ORF">S12H4_11409</name>
</gene>
<reference evidence="1" key="1">
    <citation type="journal article" date="2014" name="Front. Microbiol.">
        <title>High frequency of phylogenetically diverse reductive dehalogenase-homologous genes in deep subseafloor sedimentary metagenomes.</title>
        <authorList>
            <person name="Kawai M."/>
            <person name="Futagami T."/>
            <person name="Toyoda A."/>
            <person name="Takaki Y."/>
            <person name="Nishi S."/>
            <person name="Hori S."/>
            <person name="Arai W."/>
            <person name="Tsubouchi T."/>
            <person name="Morono Y."/>
            <person name="Uchiyama I."/>
            <person name="Ito T."/>
            <person name="Fujiyama A."/>
            <person name="Inagaki F."/>
            <person name="Takami H."/>
        </authorList>
    </citation>
    <scope>NUCLEOTIDE SEQUENCE</scope>
    <source>
        <strain evidence="1">Expedition CK06-06</strain>
    </source>
</reference>
<feature type="non-terminal residue" evidence="1">
    <location>
        <position position="1"/>
    </location>
</feature>